<dbReference type="InterPro" id="IPR035965">
    <property type="entry name" value="PAS-like_dom_sf"/>
</dbReference>
<dbReference type="PRINTS" id="PR00344">
    <property type="entry name" value="BCTRLSENSOR"/>
</dbReference>
<evidence type="ECO:0000256" key="1">
    <source>
        <dbReference type="ARBA" id="ARBA00000085"/>
    </source>
</evidence>
<feature type="domain" description="Histidine kinase" evidence="6">
    <location>
        <begin position="164"/>
        <end position="376"/>
    </location>
</feature>
<dbReference type="InterPro" id="IPR000014">
    <property type="entry name" value="PAS"/>
</dbReference>
<keyword evidence="4" id="KW-0808">Transferase</keyword>
<protein>
    <recommendedName>
        <fullName evidence="2">histidine kinase</fullName>
        <ecNumber evidence="2">2.7.13.3</ecNumber>
    </recommendedName>
</protein>
<keyword evidence="3" id="KW-0597">Phosphoprotein</keyword>
<dbReference type="CDD" id="cd00130">
    <property type="entry name" value="PAS"/>
    <property type="match status" value="1"/>
</dbReference>
<dbReference type="SUPFAM" id="SSF47384">
    <property type="entry name" value="Homodimeric domain of signal transducing histidine kinase"/>
    <property type="match status" value="1"/>
</dbReference>
<keyword evidence="9" id="KW-1185">Reference proteome</keyword>
<evidence type="ECO:0000256" key="4">
    <source>
        <dbReference type="ARBA" id="ARBA00022679"/>
    </source>
</evidence>
<name>A0A1W1VVZ0_9DEIO</name>
<dbReference type="InterPro" id="IPR036097">
    <property type="entry name" value="HisK_dim/P_sf"/>
</dbReference>
<dbReference type="InterPro" id="IPR003594">
    <property type="entry name" value="HATPase_dom"/>
</dbReference>
<dbReference type="PANTHER" id="PTHR43304:SF1">
    <property type="entry name" value="PAC DOMAIN-CONTAINING PROTEIN"/>
    <property type="match status" value="1"/>
</dbReference>
<keyword evidence="5" id="KW-0418">Kinase</keyword>
<dbReference type="Gene3D" id="3.30.565.10">
    <property type="entry name" value="Histidine kinase-like ATPase, C-terminal domain"/>
    <property type="match status" value="1"/>
</dbReference>
<dbReference type="PANTHER" id="PTHR43304">
    <property type="entry name" value="PHYTOCHROME-LIKE PROTEIN CPH1"/>
    <property type="match status" value="1"/>
</dbReference>
<reference evidence="8 9" key="1">
    <citation type="submission" date="2017-04" db="EMBL/GenBank/DDBJ databases">
        <authorList>
            <person name="Afonso C.L."/>
            <person name="Miller P.J."/>
            <person name="Scott M.A."/>
            <person name="Spackman E."/>
            <person name="Goraichik I."/>
            <person name="Dimitrov K.M."/>
            <person name="Suarez D.L."/>
            <person name="Swayne D.E."/>
        </authorList>
    </citation>
    <scope>NUCLEOTIDE SEQUENCE [LARGE SCALE GENOMIC DNA]</scope>
    <source>
        <strain evidence="8 9">KR-140</strain>
    </source>
</reference>
<dbReference type="SMART" id="SM00387">
    <property type="entry name" value="HATPase_c"/>
    <property type="match status" value="1"/>
</dbReference>
<dbReference type="InterPro" id="IPR036890">
    <property type="entry name" value="HATPase_C_sf"/>
</dbReference>
<evidence type="ECO:0000313" key="9">
    <source>
        <dbReference type="Proteomes" id="UP000192582"/>
    </source>
</evidence>
<dbReference type="Pfam" id="PF00512">
    <property type="entry name" value="HisKA"/>
    <property type="match status" value="1"/>
</dbReference>
<dbReference type="OrthoDB" id="9790669at2"/>
<comment type="catalytic activity">
    <reaction evidence="1">
        <text>ATP + protein L-histidine = ADP + protein N-phospho-L-histidine.</text>
        <dbReference type="EC" id="2.7.13.3"/>
    </reaction>
</comment>
<dbReference type="NCBIfam" id="TIGR00229">
    <property type="entry name" value="sensory_box"/>
    <property type="match status" value="1"/>
</dbReference>
<dbReference type="InterPro" id="IPR003661">
    <property type="entry name" value="HisK_dim/P_dom"/>
</dbReference>
<evidence type="ECO:0000256" key="3">
    <source>
        <dbReference type="ARBA" id="ARBA00022553"/>
    </source>
</evidence>
<dbReference type="PROSITE" id="PS50109">
    <property type="entry name" value="HIS_KIN"/>
    <property type="match status" value="1"/>
</dbReference>
<dbReference type="Gene3D" id="1.10.287.130">
    <property type="match status" value="1"/>
</dbReference>
<dbReference type="SUPFAM" id="SSF55785">
    <property type="entry name" value="PYP-like sensor domain (PAS domain)"/>
    <property type="match status" value="1"/>
</dbReference>
<dbReference type="RefSeq" id="WP_084051359.1">
    <property type="nucleotide sequence ID" value="NZ_FWWU01000011.1"/>
</dbReference>
<proteinExistence type="predicted"/>
<evidence type="ECO:0000256" key="5">
    <source>
        <dbReference type="ARBA" id="ARBA00022777"/>
    </source>
</evidence>
<dbReference type="SMART" id="SM00388">
    <property type="entry name" value="HisKA"/>
    <property type="match status" value="1"/>
</dbReference>
<organism evidence="8 9">
    <name type="scientific">Deinococcus hopiensis KR-140</name>
    <dbReference type="NCBI Taxonomy" id="695939"/>
    <lineage>
        <taxon>Bacteria</taxon>
        <taxon>Thermotogati</taxon>
        <taxon>Deinococcota</taxon>
        <taxon>Deinococci</taxon>
        <taxon>Deinococcales</taxon>
        <taxon>Deinococcaceae</taxon>
        <taxon>Deinococcus</taxon>
    </lineage>
</organism>
<evidence type="ECO:0000313" key="8">
    <source>
        <dbReference type="EMBL" id="SMB97545.1"/>
    </source>
</evidence>
<dbReference type="FunFam" id="3.30.565.10:FF:000006">
    <property type="entry name" value="Sensor histidine kinase WalK"/>
    <property type="match status" value="1"/>
</dbReference>
<dbReference type="EC" id="2.7.13.3" evidence="2"/>
<dbReference type="InterPro" id="IPR052162">
    <property type="entry name" value="Sensor_kinase/Photoreceptor"/>
</dbReference>
<dbReference type="EMBL" id="FWWU01000011">
    <property type="protein sequence ID" value="SMB97545.1"/>
    <property type="molecule type" value="Genomic_DNA"/>
</dbReference>
<dbReference type="InterPro" id="IPR005467">
    <property type="entry name" value="His_kinase_dom"/>
</dbReference>
<dbReference type="STRING" id="695939.SAMN00790413_06039"/>
<dbReference type="InterPro" id="IPR004358">
    <property type="entry name" value="Sig_transdc_His_kin-like_C"/>
</dbReference>
<dbReference type="PROSITE" id="PS50112">
    <property type="entry name" value="PAS"/>
    <property type="match status" value="1"/>
</dbReference>
<sequence length="376" mass="42014">MTTEVASNADAFAAARGLLDVLPQMVWQLGSQGQVQDVNGRTLRYSGRPREAFLGLRFAELIHPDDRTQVLADWHTLIAGGRPFQLSFRLCCNQGRYYWFLFQVQPLPTPSSNFAWLASGTIVQAQKQAEAELQRLNHTLEQHVEQRTAQLLRSNRSLEQFAYVASHDLREPLRTISSFVGLLRRKYQGQLDDQADRLIAMTVSAAERMNKMIDDLLAVSRIGQHPPFQPVNLQERVAAVLENLHVLIEDTGAVVEVGQLPVVVGDTSQLSQLFQNLIVNALKFQPPGRVPAVCIHAVSLDGMWQFRVEDNGIGIAPADFERIFGVFQRLHDRQTYEGNGIGLAIARSVIEEHGGTLWLESQLGEGTAFLFTLPEP</sequence>
<feature type="domain" description="PAS" evidence="7">
    <location>
        <begin position="11"/>
        <end position="81"/>
    </location>
</feature>
<dbReference type="SMART" id="SM00091">
    <property type="entry name" value="PAS"/>
    <property type="match status" value="1"/>
</dbReference>
<dbReference type="InterPro" id="IPR013655">
    <property type="entry name" value="PAS_fold_3"/>
</dbReference>
<dbReference type="Gene3D" id="3.30.450.20">
    <property type="entry name" value="PAS domain"/>
    <property type="match status" value="1"/>
</dbReference>
<dbReference type="Pfam" id="PF08447">
    <property type="entry name" value="PAS_3"/>
    <property type="match status" value="1"/>
</dbReference>
<dbReference type="Proteomes" id="UP000192582">
    <property type="component" value="Unassembled WGS sequence"/>
</dbReference>
<evidence type="ECO:0000259" key="6">
    <source>
        <dbReference type="PROSITE" id="PS50109"/>
    </source>
</evidence>
<dbReference type="Pfam" id="PF02518">
    <property type="entry name" value="HATPase_c"/>
    <property type="match status" value="1"/>
</dbReference>
<dbReference type="GO" id="GO:0000155">
    <property type="term" value="F:phosphorelay sensor kinase activity"/>
    <property type="evidence" value="ECO:0007669"/>
    <property type="project" value="InterPro"/>
</dbReference>
<evidence type="ECO:0000256" key="2">
    <source>
        <dbReference type="ARBA" id="ARBA00012438"/>
    </source>
</evidence>
<gene>
    <name evidence="8" type="ORF">SAMN00790413_06039</name>
</gene>
<dbReference type="AlphaFoldDB" id="A0A1W1VVZ0"/>
<evidence type="ECO:0000259" key="7">
    <source>
        <dbReference type="PROSITE" id="PS50112"/>
    </source>
</evidence>
<accession>A0A1W1VVZ0</accession>
<dbReference type="SUPFAM" id="SSF55874">
    <property type="entry name" value="ATPase domain of HSP90 chaperone/DNA topoisomerase II/histidine kinase"/>
    <property type="match status" value="1"/>
</dbReference>
<dbReference type="CDD" id="cd00082">
    <property type="entry name" value="HisKA"/>
    <property type="match status" value="1"/>
</dbReference>